<name>A0A4R6QR26_9BURK</name>
<reference evidence="1 2" key="1">
    <citation type="submission" date="2019-03" db="EMBL/GenBank/DDBJ databases">
        <title>Genomic Encyclopedia of Type Strains, Phase IV (KMG-IV): sequencing the most valuable type-strain genomes for metagenomic binning, comparative biology and taxonomic classification.</title>
        <authorList>
            <person name="Goeker M."/>
        </authorList>
    </citation>
    <scope>NUCLEOTIDE SEQUENCE [LARGE SCALE GENOMIC DNA]</scope>
    <source>
        <strain evidence="1 2">DSM 16998</strain>
    </source>
</reference>
<dbReference type="PROSITE" id="PS51257">
    <property type="entry name" value="PROKAR_LIPOPROTEIN"/>
    <property type="match status" value="1"/>
</dbReference>
<dbReference type="EMBL" id="SNXS01000002">
    <property type="protein sequence ID" value="TDP73197.1"/>
    <property type="molecule type" value="Genomic_DNA"/>
</dbReference>
<keyword evidence="2" id="KW-1185">Reference proteome</keyword>
<dbReference type="AlphaFoldDB" id="A0A4R6QR26"/>
<evidence type="ECO:0000313" key="2">
    <source>
        <dbReference type="Proteomes" id="UP000295361"/>
    </source>
</evidence>
<dbReference type="Proteomes" id="UP000295361">
    <property type="component" value="Unassembled WGS sequence"/>
</dbReference>
<sequence length="365" mass="39346">MKANPQQPNSPARRRSRVAMTALMLTGCGVAVLALAGSRYPEATAPRATLSGTISATLEAGAAADPRQLEEQTTELVAQCERPLLSNALDTAIKGCAGFLDHPSLGARAHAVSSSAYMLMEPNEVKKSAVHAEAATRLGNPAGKYLWAYHGLNGESAVQMDAETARRHLEEAQAAGMPKAGKLLAVLDESDACQEASQFRLLDRPAFCLLRPQLDRWLKTSGMAPRPSRQVWTDEYNPAAVLPDASSFEVSYDRDPGSGMYYPAAMGYRFAAREGRSTIELLARLGRSLSEKYGPPSRGTLPPAPGSGTAWQMAEGLQIELLRDAAGELRVRYQHPNRVQSALAHAGALQAQRDEKRAELTRRAL</sequence>
<proteinExistence type="predicted"/>
<accession>A0A4R6QR26</accession>
<gene>
    <name evidence="1" type="ORF">DES47_102944</name>
</gene>
<comment type="caution">
    <text evidence="1">The sequence shown here is derived from an EMBL/GenBank/DDBJ whole genome shotgun (WGS) entry which is preliminary data.</text>
</comment>
<organism evidence="1 2">
    <name type="scientific">Roseateles toxinivorans</name>
    <dbReference type="NCBI Taxonomy" id="270368"/>
    <lineage>
        <taxon>Bacteria</taxon>
        <taxon>Pseudomonadati</taxon>
        <taxon>Pseudomonadota</taxon>
        <taxon>Betaproteobacteria</taxon>
        <taxon>Burkholderiales</taxon>
        <taxon>Sphaerotilaceae</taxon>
        <taxon>Roseateles</taxon>
    </lineage>
</organism>
<evidence type="ECO:0000313" key="1">
    <source>
        <dbReference type="EMBL" id="TDP73197.1"/>
    </source>
</evidence>
<dbReference type="InParanoid" id="A0A4R6QR26"/>
<protein>
    <submittedName>
        <fullName evidence="1">Uncharacterized protein</fullName>
    </submittedName>
</protein>